<evidence type="ECO:0000256" key="2">
    <source>
        <dbReference type="ARBA" id="ARBA00022723"/>
    </source>
</evidence>
<dbReference type="GO" id="GO:0005525">
    <property type="term" value="F:GTP binding"/>
    <property type="evidence" value="ECO:0007669"/>
    <property type="project" value="InterPro"/>
</dbReference>
<keyword evidence="4 6" id="KW-0067">ATP-binding</keyword>
<feature type="coiled-coil region" evidence="7">
    <location>
        <begin position="131"/>
        <end position="158"/>
    </location>
</feature>
<evidence type="ECO:0000259" key="9">
    <source>
        <dbReference type="PROSITE" id="PS51880"/>
    </source>
</evidence>
<keyword evidence="3 6" id="KW-0547">Nucleotide-binding</keyword>
<feature type="domain" description="TGS" evidence="9">
    <location>
        <begin position="281"/>
        <end position="364"/>
    </location>
</feature>
<dbReference type="GO" id="GO:0046872">
    <property type="term" value="F:metal ion binding"/>
    <property type="evidence" value="ECO:0007669"/>
    <property type="project" value="UniProtKB-KW"/>
</dbReference>
<dbReference type="Gene3D" id="1.10.150.300">
    <property type="entry name" value="TGS-like domain"/>
    <property type="match status" value="1"/>
</dbReference>
<dbReference type="PROSITE" id="PS51880">
    <property type="entry name" value="TGS"/>
    <property type="match status" value="1"/>
</dbReference>
<dbReference type="Proteomes" id="UP000256514">
    <property type="component" value="Unassembled WGS sequence"/>
</dbReference>
<keyword evidence="5" id="KW-0460">Magnesium</keyword>
<evidence type="ECO:0000256" key="3">
    <source>
        <dbReference type="ARBA" id="ARBA00022741"/>
    </source>
</evidence>
<name>A0A3D8IN05_9HELI</name>
<dbReference type="InterPro" id="IPR004095">
    <property type="entry name" value="TGS"/>
</dbReference>
<keyword evidence="7" id="KW-0175">Coiled coil</keyword>
<keyword evidence="11" id="KW-1185">Reference proteome</keyword>
<feature type="domain" description="OBG-type G" evidence="8">
    <location>
        <begin position="3"/>
        <end position="259"/>
    </location>
</feature>
<dbReference type="GO" id="GO:0016887">
    <property type="term" value="F:ATP hydrolysis activity"/>
    <property type="evidence" value="ECO:0007669"/>
    <property type="project" value="UniProtKB-UniRule"/>
</dbReference>
<dbReference type="SUPFAM" id="SSF81271">
    <property type="entry name" value="TGS-like"/>
    <property type="match status" value="1"/>
</dbReference>
<keyword evidence="2" id="KW-0479">Metal-binding</keyword>
<dbReference type="PROSITE" id="PS51710">
    <property type="entry name" value="G_OBG"/>
    <property type="match status" value="1"/>
</dbReference>
<protein>
    <recommendedName>
        <fullName evidence="6">Ribosome-binding ATPase YchF</fullName>
    </recommendedName>
</protein>
<dbReference type="InterPro" id="IPR013029">
    <property type="entry name" value="YchF_C"/>
</dbReference>
<dbReference type="PIRSF" id="PIRSF006641">
    <property type="entry name" value="CHP00092"/>
    <property type="match status" value="1"/>
</dbReference>
<dbReference type="GO" id="GO:0005524">
    <property type="term" value="F:ATP binding"/>
    <property type="evidence" value="ECO:0007669"/>
    <property type="project" value="UniProtKB-UniRule"/>
</dbReference>
<feature type="binding site" evidence="6">
    <location>
        <begin position="12"/>
        <end position="17"/>
    </location>
    <ligand>
        <name>ATP</name>
        <dbReference type="ChEBI" id="CHEBI:30616"/>
    </ligand>
</feature>
<dbReference type="OrthoDB" id="9810373at2"/>
<dbReference type="FunFam" id="1.10.150.300:FF:000001">
    <property type="entry name" value="Ribosome-binding ATPase YchF"/>
    <property type="match status" value="1"/>
</dbReference>
<evidence type="ECO:0000259" key="8">
    <source>
        <dbReference type="PROSITE" id="PS51710"/>
    </source>
</evidence>
<dbReference type="Gene3D" id="3.40.50.300">
    <property type="entry name" value="P-loop containing nucleotide triphosphate hydrolases"/>
    <property type="match status" value="1"/>
</dbReference>
<dbReference type="NCBIfam" id="TIGR00092">
    <property type="entry name" value="redox-regulated ATPase YchF"/>
    <property type="match status" value="1"/>
</dbReference>
<evidence type="ECO:0000256" key="1">
    <source>
        <dbReference type="ARBA" id="ARBA00001946"/>
    </source>
</evidence>
<gene>
    <name evidence="6" type="primary">ychF</name>
    <name evidence="10" type="ORF">CQA54_06780</name>
</gene>
<evidence type="ECO:0000313" key="11">
    <source>
        <dbReference type="Proteomes" id="UP000256514"/>
    </source>
</evidence>
<comment type="cofactor">
    <cofactor evidence="1">
        <name>Mg(2+)</name>
        <dbReference type="ChEBI" id="CHEBI:18420"/>
    </cofactor>
</comment>
<dbReference type="InterPro" id="IPR004396">
    <property type="entry name" value="ATPase_YchF/OLA1"/>
</dbReference>
<evidence type="ECO:0000256" key="6">
    <source>
        <dbReference type="HAMAP-Rule" id="MF_00944"/>
    </source>
</evidence>
<dbReference type="PRINTS" id="PR00326">
    <property type="entry name" value="GTP1OBG"/>
</dbReference>
<dbReference type="PANTHER" id="PTHR23305:SF18">
    <property type="entry name" value="OBG-TYPE G DOMAIN-CONTAINING PROTEIN"/>
    <property type="match status" value="1"/>
</dbReference>
<organism evidence="10 11">
    <name type="scientific">Helicobacter equorum</name>
    <dbReference type="NCBI Taxonomy" id="361872"/>
    <lineage>
        <taxon>Bacteria</taxon>
        <taxon>Pseudomonadati</taxon>
        <taxon>Campylobacterota</taxon>
        <taxon>Epsilonproteobacteria</taxon>
        <taxon>Campylobacterales</taxon>
        <taxon>Helicobacteraceae</taxon>
        <taxon>Helicobacter</taxon>
    </lineage>
</organism>
<comment type="caution">
    <text evidence="10">The sequence shown here is derived from an EMBL/GenBank/DDBJ whole genome shotgun (WGS) entry which is preliminary data.</text>
</comment>
<dbReference type="FunFam" id="3.10.20.30:FF:000001">
    <property type="entry name" value="Ribosome-binding ATPase YchF"/>
    <property type="match status" value="1"/>
</dbReference>
<dbReference type="CDD" id="cd01900">
    <property type="entry name" value="YchF"/>
    <property type="match status" value="1"/>
</dbReference>
<dbReference type="Pfam" id="PF06071">
    <property type="entry name" value="YchF-GTPase_C"/>
    <property type="match status" value="1"/>
</dbReference>
<dbReference type="RefSeq" id="WP_115571351.1">
    <property type="nucleotide sequence ID" value="NZ_NXLT01000005.1"/>
</dbReference>
<evidence type="ECO:0000256" key="5">
    <source>
        <dbReference type="ARBA" id="ARBA00022842"/>
    </source>
</evidence>
<sequence>MGLSIGIVGLPNVGKSTTFNALTKTQNAQAANYPFCTIEPNKAVVSVPDERLLELAKIVSPQRILHSQVEFVDIAGLVRGASKGEGLGNQFLANIKEADVILHIVRCFEDSDITHVENRIDPIGDIEIIELELILADIATLQKRIAKLERESKAQKGANAMLEVAKDLLTHLESGKSAKSFCSCDTQEFLTLDKELRFLSNKEVIFGANVDEEGLCVDNEFVKQVREYGAGQGSEVIKLCAKIEEDMVGMSDEERKEFLQELGGGDSGLAQIIRVGFAKLGLISYFTAGVQEVRSWTIKKGDKAPQAAGVIHKDFEKGFIRAETISYEDFIKYGGEQKAKEAGAMRSEGKDYIVQDGDVMHFRFNV</sequence>
<dbReference type="InterPro" id="IPR031167">
    <property type="entry name" value="G_OBG"/>
</dbReference>
<evidence type="ECO:0000256" key="4">
    <source>
        <dbReference type="ARBA" id="ARBA00022840"/>
    </source>
</evidence>
<dbReference type="InterPro" id="IPR023192">
    <property type="entry name" value="TGS-like_dom_sf"/>
</dbReference>
<dbReference type="InterPro" id="IPR041706">
    <property type="entry name" value="YchF_N"/>
</dbReference>
<dbReference type="Pfam" id="PF01926">
    <property type="entry name" value="MMR_HSR1"/>
    <property type="match status" value="1"/>
</dbReference>
<dbReference type="InterPro" id="IPR012675">
    <property type="entry name" value="Beta-grasp_dom_sf"/>
</dbReference>
<proteinExistence type="inferred from homology"/>
<accession>A0A3D8IN05</accession>
<evidence type="ECO:0000313" key="10">
    <source>
        <dbReference type="EMBL" id="RDU66657.1"/>
    </source>
</evidence>
<reference evidence="10 11" key="1">
    <citation type="submission" date="2018-04" db="EMBL/GenBank/DDBJ databases">
        <title>Novel Campyloabacter and Helicobacter Species and Strains.</title>
        <authorList>
            <person name="Mannion A.J."/>
            <person name="Shen Z."/>
            <person name="Fox J.G."/>
        </authorList>
    </citation>
    <scope>NUCLEOTIDE SEQUENCE [LARGE SCALE GENOMIC DNA]</scope>
    <source>
        <strain evidence="10 11">MIT 12-6600</strain>
    </source>
</reference>
<dbReference type="GO" id="GO:0005737">
    <property type="term" value="C:cytoplasm"/>
    <property type="evidence" value="ECO:0007669"/>
    <property type="project" value="TreeGrafter"/>
</dbReference>
<dbReference type="Gene3D" id="3.10.20.30">
    <property type="match status" value="1"/>
</dbReference>
<comment type="function">
    <text evidence="6">ATPase that binds to both the 70S ribosome and the 50S ribosomal subunit in a nucleotide-independent manner.</text>
</comment>
<dbReference type="InterPro" id="IPR006073">
    <property type="entry name" value="GTP-bd"/>
</dbReference>
<dbReference type="CDD" id="cd04867">
    <property type="entry name" value="TGS_YchF_OLA1"/>
    <property type="match status" value="1"/>
</dbReference>
<comment type="similarity">
    <text evidence="6">Belongs to the TRAFAC class OBG-HflX-like GTPase superfamily. OBG GTPase family. YchF/OLA1 subfamily.</text>
</comment>
<dbReference type="InterPro" id="IPR012676">
    <property type="entry name" value="TGS-like"/>
</dbReference>
<dbReference type="InterPro" id="IPR027417">
    <property type="entry name" value="P-loop_NTPase"/>
</dbReference>
<dbReference type="EMBL" id="NXLT01000005">
    <property type="protein sequence ID" value="RDU66657.1"/>
    <property type="molecule type" value="Genomic_DNA"/>
</dbReference>
<evidence type="ECO:0000256" key="7">
    <source>
        <dbReference type="SAM" id="Coils"/>
    </source>
</evidence>
<dbReference type="PANTHER" id="PTHR23305">
    <property type="entry name" value="OBG GTPASE FAMILY"/>
    <property type="match status" value="1"/>
</dbReference>
<dbReference type="HAMAP" id="MF_00944">
    <property type="entry name" value="YchF_OLA1_ATPase"/>
    <property type="match status" value="1"/>
</dbReference>
<dbReference type="AlphaFoldDB" id="A0A3D8IN05"/>
<dbReference type="GO" id="GO:0043023">
    <property type="term" value="F:ribosomal large subunit binding"/>
    <property type="evidence" value="ECO:0007669"/>
    <property type="project" value="UniProtKB-UniRule"/>
</dbReference>
<dbReference type="SUPFAM" id="SSF52540">
    <property type="entry name" value="P-loop containing nucleoside triphosphate hydrolases"/>
    <property type="match status" value="1"/>
</dbReference>